<evidence type="ECO:0000256" key="1">
    <source>
        <dbReference type="SAM" id="MobiDB-lite"/>
    </source>
</evidence>
<dbReference type="HOGENOM" id="CLU_118622_0_0_12"/>
<feature type="region of interest" description="Disordered" evidence="1">
    <location>
        <begin position="25"/>
        <end position="44"/>
    </location>
</feature>
<evidence type="ECO:0000313" key="4">
    <source>
        <dbReference type="Proteomes" id="UP000006852"/>
    </source>
</evidence>
<keyword evidence="2" id="KW-0732">Signal</keyword>
<reference evidence="4" key="2">
    <citation type="submission" date="2011-04" db="EMBL/GenBank/DDBJ databases">
        <title>The complete genome of chromosome of Treponema succinifaciens DSM 2489.</title>
        <authorList>
            <person name="Lucas S."/>
            <person name="Copeland A."/>
            <person name="Lapidus A."/>
            <person name="Bruce D."/>
            <person name="Goodwin L."/>
            <person name="Pitluck S."/>
            <person name="Peters L."/>
            <person name="Kyrpides N."/>
            <person name="Mavromatis K."/>
            <person name="Ivanova N."/>
            <person name="Ovchinnikova G."/>
            <person name="Teshima H."/>
            <person name="Detter J.C."/>
            <person name="Tapia R."/>
            <person name="Han C."/>
            <person name="Land M."/>
            <person name="Hauser L."/>
            <person name="Markowitz V."/>
            <person name="Cheng J.-F."/>
            <person name="Hugenholtz P."/>
            <person name="Woyke T."/>
            <person name="Wu D."/>
            <person name="Gronow S."/>
            <person name="Wellnitz S."/>
            <person name="Brambilla E."/>
            <person name="Klenk H.-P."/>
            <person name="Eisen J.A."/>
        </authorList>
    </citation>
    <scope>NUCLEOTIDE SEQUENCE [LARGE SCALE GENOMIC DNA]</scope>
    <source>
        <strain evidence="4">ATCC 33096 / DSM 2489 / 6091</strain>
    </source>
</reference>
<organism evidence="3 4">
    <name type="scientific">Treponema succinifaciens (strain ATCC 33096 / DSM 2489 / 6091)</name>
    <dbReference type="NCBI Taxonomy" id="869209"/>
    <lineage>
        <taxon>Bacteria</taxon>
        <taxon>Pseudomonadati</taxon>
        <taxon>Spirochaetota</taxon>
        <taxon>Spirochaetia</taxon>
        <taxon>Spirochaetales</taxon>
        <taxon>Treponemataceae</taxon>
        <taxon>Treponema</taxon>
    </lineage>
</organism>
<reference evidence="3 4" key="1">
    <citation type="journal article" date="2011" name="Stand. Genomic Sci.">
        <title>Complete genome sequence of Treponema succinifaciens type strain (6091).</title>
        <authorList>
            <person name="Han C."/>
            <person name="Gronow S."/>
            <person name="Teshima H."/>
            <person name="Lapidus A."/>
            <person name="Nolan M."/>
            <person name="Lucas S."/>
            <person name="Hammon N."/>
            <person name="Deshpande S."/>
            <person name="Cheng J.F."/>
            <person name="Zeytun A."/>
            <person name="Tapia R."/>
            <person name="Goodwin L."/>
            <person name="Pitluck S."/>
            <person name="Liolios K."/>
            <person name="Pagani I."/>
            <person name="Ivanova N."/>
            <person name="Mavromatis K."/>
            <person name="Mikhailova N."/>
            <person name="Huntemann M."/>
            <person name="Pati A."/>
            <person name="Chen A."/>
            <person name="Palaniappan K."/>
            <person name="Land M."/>
            <person name="Hauser L."/>
            <person name="Brambilla E.M."/>
            <person name="Rohde M."/>
            <person name="Goker M."/>
            <person name="Woyke T."/>
            <person name="Bristow J."/>
            <person name="Eisen J.A."/>
            <person name="Markowitz V."/>
            <person name="Hugenholtz P."/>
            <person name="Kyrpides N.C."/>
            <person name="Klenk H.P."/>
            <person name="Detter J.C."/>
        </authorList>
    </citation>
    <scope>NUCLEOTIDE SEQUENCE [LARGE SCALE GENOMIC DNA]</scope>
    <source>
        <strain evidence="4">ATCC 33096 / DSM 2489 / 6091</strain>
    </source>
</reference>
<keyword evidence="4" id="KW-1185">Reference proteome</keyword>
<dbReference type="KEGG" id="tsu:Tresu_1211"/>
<dbReference type="EMBL" id="CP002631">
    <property type="protein sequence ID" value="AEB14119.1"/>
    <property type="molecule type" value="Genomic_DNA"/>
</dbReference>
<accession>F2NY98</accession>
<evidence type="ECO:0000256" key="2">
    <source>
        <dbReference type="SAM" id="SignalP"/>
    </source>
</evidence>
<sequence length="198" mass="23124">MEKFFTKLSLISLFVFLSCTSATVEKTPQTEEQPEKPVVIEEPEPVQEIEEEPIVVEKTDDEYTRSTTAVSVSKEVFNEDKSRILNIIKDLDTYMKNMDYRGWISYLDSDSLNYWSKRQNLQKAANRLPKKGLRLNTIEDYFKFVFIPARAGHTVDEIRYETKSLVKAVQVQNNTDVVYYNFHKVNGQWKLVLPKNPD</sequence>
<dbReference type="PROSITE" id="PS51257">
    <property type="entry name" value="PROKAR_LIPOPROTEIN"/>
    <property type="match status" value="1"/>
</dbReference>
<dbReference type="Proteomes" id="UP000006852">
    <property type="component" value="Chromosome"/>
</dbReference>
<keyword evidence="3" id="KW-0449">Lipoprotein</keyword>
<name>F2NY98_TRES6</name>
<feature type="chain" id="PRO_5003284185" evidence="2">
    <location>
        <begin position="25"/>
        <end position="198"/>
    </location>
</feature>
<dbReference type="OrthoDB" id="359246at2"/>
<evidence type="ECO:0000313" key="3">
    <source>
        <dbReference type="EMBL" id="AEB14119.1"/>
    </source>
</evidence>
<dbReference type="GeneID" id="302998372"/>
<feature type="signal peptide" evidence="2">
    <location>
        <begin position="1"/>
        <end position="24"/>
    </location>
</feature>
<dbReference type="RefSeq" id="WP_013701406.1">
    <property type="nucleotide sequence ID" value="NC_015385.1"/>
</dbReference>
<gene>
    <name evidence="3" type="ordered locus">Tresu_1211</name>
</gene>
<dbReference type="AlphaFoldDB" id="F2NY98"/>
<proteinExistence type="predicted"/>
<dbReference type="eggNOG" id="ENOG503450S">
    <property type="taxonomic scope" value="Bacteria"/>
</dbReference>
<protein>
    <submittedName>
        <fullName evidence="3">Lipoprotein</fullName>
    </submittedName>
</protein>